<evidence type="ECO:0000313" key="2">
    <source>
        <dbReference type="EMBL" id="KAJ8376181.1"/>
    </source>
</evidence>
<dbReference type="PANTHER" id="PTHR21037">
    <property type="entry name" value="39S RIBOSOMAL PROTEIN L14, MITOCHONDRIAL"/>
    <property type="match status" value="1"/>
</dbReference>
<dbReference type="Pfam" id="PF17653">
    <property type="entry name" value="DUF5522"/>
    <property type="match status" value="1"/>
</dbReference>
<keyword evidence="3" id="KW-1185">Reference proteome</keyword>
<dbReference type="AlphaFoldDB" id="A0A9Q1G6K0"/>
<evidence type="ECO:0000313" key="3">
    <source>
        <dbReference type="Proteomes" id="UP001152622"/>
    </source>
</evidence>
<dbReference type="EMBL" id="JAINUF010000002">
    <property type="protein sequence ID" value="KAJ8376181.1"/>
    <property type="molecule type" value="Genomic_DNA"/>
</dbReference>
<proteinExistence type="predicted"/>
<protein>
    <submittedName>
        <fullName evidence="2">Uncharacterized protein</fullName>
    </submittedName>
</protein>
<dbReference type="PANTHER" id="PTHR21037:SF2">
    <property type="entry name" value="SIMILAR TO NOVEL PROTEIN"/>
    <property type="match status" value="1"/>
</dbReference>
<dbReference type="Proteomes" id="UP001152622">
    <property type="component" value="Chromosome 2"/>
</dbReference>
<feature type="compositionally biased region" description="Basic and acidic residues" evidence="1">
    <location>
        <begin position="56"/>
        <end position="85"/>
    </location>
</feature>
<accession>A0A9Q1G6K0</accession>
<evidence type="ECO:0000256" key="1">
    <source>
        <dbReference type="SAM" id="MobiDB-lite"/>
    </source>
</evidence>
<feature type="region of interest" description="Disordered" evidence="1">
    <location>
        <begin position="42"/>
        <end position="85"/>
    </location>
</feature>
<name>A0A9Q1G6K0_SYNKA</name>
<sequence length="158" mass="17713">MISSTSLCATSKYRKSCAFVSEYFARPIITFSYNASRKGSVGRVPTSNNMLSSHNPKFEKDSQENTIDDTKVGHNGDAGPKERQLTENEKEIAKLHEEACEAKQRMYRDPTTGNKVFTKFAHLQRGKCCGSACRHCPYGQINVGDPAMKKLFNSLFYV</sequence>
<gene>
    <name evidence="2" type="ORF">SKAU_G00067610</name>
</gene>
<dbReference type="OrthoDB" id="274765at2759"/>
<feature type="compositionally biased region" description="Polar residues" evidence="1">
    <location>
        <begin position="45"/>
        <end position="55"/>
    </location>
</feature>
<comment type="caution">
    <text evidence="2">The sequence shown here is derived from an EMBL/GenBank/DDBJ whole genome shotgun (WGS) entry which is preliminary data.</text>
</comment>
<reference evidence="2" key="1">
    <citation type="journal article" date="2023" name="Science">
        <title>Genome structures resolve the early diversification of teleost fishes.</title>
        <authorList>
            <person name="Parey E."/>
            <person name="Louis A."/>
            <person name="Montfort J."/>
            <person name="Bouchez O."/>
            <person name="Roques C."/>
            <person name="Iampietro C."/>
            <person name="Lluch J."/>
            <person name="Castinel A."/>
            <person name="Donnadieu C."/>
            <person name="Desvignes T."/>
            <person name="Floi Bucao C."/>
            <person name="Jouanno E."/>
            <person name="Wen M."/>
            <person name="Mejri S."/>
            <person name="Dirks R."/>
            <person name="Jansen H."/>
            <person name="Henkel C."/>
            <person name="Chen W.J."/>
            <person name="Zahm M."/>
            <person name="Cabau C."/>
            <person name="Klopp C."/>
            <person name="Thompson A.W."/>
            <person name="Robinson-Rechavi M."/>
            <person name="Braasch I."/>
            <person name="Lecointre G."/>
            <person name="Bobe J."/>
            <person name="Postlethwait J.H."/>
            <person name="Berthelot C."/>
            <person name="Roest Crollius H."/>
            <person name="Guiguen Y."/>
        </authorList>
    </citation>
    <scope>NUCLEOTIDE SEQUENCE</scope>
    <source>
        <strain evidence="2">WJC10195</strain>
    </source>
</reference>
<dbReference type="InterPro" id="IPR040807">
    <property type="entry name" value="DUF5522"/>
</dbReference>
<organism evidence="2 3">
    <name type="scientific">Synaphobranchus kaupii</name>
    <name type="common">Kaup's arrowtooth eel</name>
    <dbReference type="NCBI Taxonomy" id="118154"/>
    <lineage>
        <taxon>Eukaryota</taxon>
        <taxon>Metazoa</taxon>
        <taxon>Chordata</taxon>
        <taxon>Craniata</taxon>
        <taxon>Vertebrata</taxon>
        <taxon>Euteleostomi</taxon>
        <taxon>Actinopterygii</taxon>
        <taxon>Neopterygii</taxon>
        <taxon>Teleostei</taxon>
        <taxon>Anguilliformes</taxon>
        <taxon>Synaphobranchidae</taxon>
        <taxon>Synaphobranchus</taxon>
    </lineage>
</organism>